<keyword evidence="9" id="KW-1185">Reference proteome</keyword>
<sequence>MSSSTVSRSNASLRSRPTTDKKPTQDFPTTTDDISHSPLTTDPTHPTKPIEPDTSKQPQIPTSSTTKLRKRTLVKKPTRPPWKTAASVLVKNLGVLLILLLLFQMVRRLGFNQAGIVSGVFDSDYEKRIAEVEAFLKTTTKMMQVQVDVVDRKIESEIKGLKTELSKRIDDEKVAVGQKFGEFDRRVGSVEKMLSGSEWLSKEEFDRFVEEFGKGGGEVKLDEIRGLAKEIVEREIGKHAADGLGRVDYAVATGGAKVLRHSEAFSASRVMGWFSGNVRSDAVKVLQPSFGQPGECFPLKGDNGFVDVKLRTAIVPEAVTLEHVSKSVAFDISSAPKHCKVWGWLQNDEDTQKEHLLTEFTYDLEKSIAQTFNVLDTKGEDQIVIDTIRLELLSNHGSPTHTCIYRVRVHGHQPNDS</sequence>
<evidence type="ECO:0000256" key="5">
    <source>
        <dbReference type="SAM" id="MobiDB-lite"/>
    </source>
</evidence>
<organism evidence="8 9">
    <name type="scientific">Ambrosia artemisiifolia</name>
    <name type="common">Common ragweed</name>
    <dbReference type="NCBI Taxonomy" id="4212"/>
    <lineage>
        <taxon>Eukaryota</taxon>
        <taxon>Viridiplantae</taxon>
        <taxon>Streptophyta</taxon>
        <taxon>Embryophyta</taxon>
        <taxon>Tracheophyta</taxon>
        <taxon>Spermatophyta</taxon>
        <taxon>Magnoliopsida</taxon>
        <taxon>eudicotyledons</taxon>
        <taxon>Gunneridae</taxon>
        <taxon>Pentapetalae</taxon>
        <taxon>asterids</taxon>
        <taxon>campanulids</taxon>
        <taxon>Asterales</taxon>
        <taxon>Asteraceae</taxon>
        <taxon>Asteroideae</taxon>
        <taxon>Heliantheae alliance</taxon>
        <taxon>Heliantheae</taxon>
        <taxon>Ambrosia</taxon>
    </lineage>
</organism>
<keyword evidence="2 6" id="KW-0812">Transmembrane</keyword>
<dbReference type="InterPro" id="IPR045119">
    <property type="entry name" value="SUN1-5"/>
</dbReference>
<dbReference type="InterPro" id="IPR012919">
    <property type="entry name" value="SUN_dom"/>
</dbReference>
<feature type="compositionally biased region" description="Polar residues" evidence="5">
    <location>
        <begin position="1"/>
        <end position="16"/>
    </location>
</feature>
<evidence type="ECO:0000259" key="7">
    <source>
        <dbReference type="PROSITE" id="PS51469"/>
    </source>
</evidence>
<dbReference type="PROSITE" id="PS51469">
    <property type="entry name" value="SUN"/>
    <property type="match status" value="1"/>
</dbReference>
<name>A0AAD5CJV9_AMBAR</name>
<comment type="caution">
    <text evidence="8">The sequence shown here is derived from an EMBL/GenBank/DDBJ whole genome shotgun (WGS) entry which is preliminary data.</text>
</comment>
<dbReference type="Gene3D" id="2.60.120.260">
    <property type="entry name" value="Galactose-binding domain-like"/>
    <property type="match status" value="1"/>
</dbReference>
<gene>
    <name evidence="8" type="ORF">M8C21_009341</name>
</gene>
<reference evidence="8" key="1">
    <citation type="submission" date="2022-06" db="EMBL/GenBank/DDBJ databases">
        <title>Uncovering the hologenomic basis of an extraordinary plant invasion.</title>
        <authorList>
            <person name="Bieker V.C."/>
            <person name="Martin M.D."/>
            <person name="Gilbert T."/>
            <person name="Hodgins K."/>
            <person name="Battlay P."/>
            <person name="Petersen B."/>
            <person name="Wilson J."/>
        </authorList>
    </citation>
    <scope>NUCLEOTIDE SEQUENCE</scope>
    <source>
        <strain evidence="8">AA19_3_7</strain>
        <tissue evidence="8">Leaf</tissue>
    </source>
</reference>
<evidence type="ECO:0000256" key="3">
    <source>
        <dbReference type="ARBA" id="ARBA00022989"/>
    </source>
</evidence>
<feature type="compositionally biased region" description="Basic residues" evidence="5">
    <location>
        <begin position="67"/>
        <end position="78"/>
    </location>
</feature>
<keyword evidence="4 6" id="KW-0472">Membrane</keyword>
<evidence type="ECO:0000313" key="9">
    <source>
        <dbReference type="Proteomes" id="UP001206925"/>
    </source>
</evidence>
<dbReference type="PANTHER" id="PTHR12911">
    <property type="entry name" value="SAD1/UNC-84-LIKE PROTEIN-RELATED"/>
    <property type="match status" value="1"/>
</dbReference>
<accession>A0AAD5CJV9</accession>
<comment type="subcellular location">
    <subcellularLocation>
        <location evidence="1">Membrane</location>
    </subcellularLocation>
</comment>
<dbReference type="GO" id="GO:0005635">
    <property type="term" value="C:nuclear envelope"/>
    <property type="evidence" value="ECO:0007669"/>
    <property type="project" value="TreeGrafter"/>
</dbReference>
<dbReference type="GO" id="GO:0043495">
    <property type="term" value="F:protein-membrane adaptor activity"/>
    <property type="evidence" value="ECO:0007669"/>
    <property type="project" value="TreeGrafter"/>
</dbReference>
<dbReference type="GO" id="GO:0016020">
    <property type="term" value="C:membrane"/>
    <property type="evidence" value="ECO:0007669"/>
    <property type="project" value="UniProtKB-SubCell"/>
</dbReference>
<dbReference type="PANTHER" id="PTHR12911:SF8">
    <property type="entry name" value="KLAROID PROTEIN-RELATED"/>
    <property type="match status" value="1"/>
</dbReference>
<evidence type="ECO:0000313" key="8">
    <source>
        <dbReference type="EMBL" id="KAI7743168.1"/>
    </source>
</evidence>
<feature type="compositionally biased region" description="Polar residues" evidence="5">
    <location>
        <begin position="26"/>
        <end position="44"/>
    </location>
</feature>
<evidence type="ECO:0000256" key="2">
    <source>
        <dbReference type="ARBA" id="ARBA00022692"/>
    </source>
</evidence>
<evidence type="ECO:0000256" key="6">
    <source>
        <dbReference type="SAM" id="Phobius"/>
    </source>
</evidence>
<dbReference type="AlphaFoldDB" id="A0AAD5CJV9"/>
<evidence type="ECO:0000256" key="1">
    <source>
        <dbReference type="ARBA" id="ARBA00004370"/>
    </source>
</evidence>
<feature type="compositionally biased region" description="Polar residues" evidence="5">
    <location>
        <begin position="55"/>
        <end position="64"/>
    </location>
</feature>
<dbReference type="EMBL" id="JAMZMK010007788">
    <property type="protein sequence ID" value="KAI7743168.1"/>
    <property type="molecule type" value="Genomic_DNA"/>
</dbReference>
<dbReference type="Proteomes" id="UP001206925">
    <property type="component" value="Unassembled WGS sequence"/>
</dbReference>
<feature type="domain" description="SUN" evidence="7">
    <location>
        <begin position="239"/>
        <end position="414"/>
    </location>
</feature>
<feature type="region of interest" description="Disordered" evidence="5">
    <location>
        <begin position="1"/>
        <end position="79"/>
    </location>
</feature>
<proteinExistence type="predicted"/>
<evidence type="ECO:0000256" key="4">
    <source>
        <dbReference type="ARBA" id="ARBA00023136"/>
    </source>
</evidence>
<protein>
    <recommendedName>
        <fullName evidence="7">SUN domain-containing protein</fullName>
    </recommendedName>
</protein>
<keyword evidence="3 6" id="KW-1133">Transmembrane helix</keyword>
<feature type="transmembrane region" description="Helical" evidence="6">
    <location>
        <begin position="84"/>
        <end position="103"/>
    </location>
</feature>
<dbReference type="Pfam" id="PF07738">
    <property type="entry name" value="Sad1_UNC"/>
    <property type="match status" value="1"/>
</dbReference>